<dbReference type="EC" id="3.5.1.28" evidence="2"/>
<dbReference type="GO" id="GO:0008745">
    <property type="term" value="F:N-acetylmuramoyl-L-alanine amidase activity"/>
    <property type="evidence" value="ECO:0007669"/>
    <property type="project" value="UniProtKB-EC"/>
</dbReference>
<protein>
    <submittedName>
        <fullName evidence="2">N-acetylmuramoyl-L-alanine amidase LytC</fullName>
        <ecNumber evidence="2">3.5.1.28</ecNumber>
    </submittedName>
</protein>
<sequence>MKKKFIKILLLSLLFSSLPTIDAYAVNVEYIAGKDRYETAAMISDNLNYNSAILVNGYSLVDGLSASGLSGATNSPILLTETDSIPNSTLSRLSKANKVYLVGGESVISKNIESKLKKDGKKVVRLGGSDRFITSHIVANEINNIKGISEIFYVNGLIGEADAMSIAPVAAKNGNPVILTDGYTTSYKKQVTSYSIGGTSVLSNNFDNFSYRISGRDRFETNKKVVNKFYPTKNNVNLSKSLELIDALTSSALKEPVVLIDAYSDKSTIAGSSSLTAYGNVDQTAVNASKSYVYGDTVVFYSQHQDDETIFAGSTIVDAIKSVGAENVYVVLITDGDESGVFLDDRYKNLTISEKSTLRNNEFKAATSKLGVPENNLIFLNQPEKNVDLNLVENIIINFENMYPNVTHITHSYKYDSHPQHIKTGQVMLNLYKKGLINDCRFFGKRELIPTNNKKLLINSIADTIDEKNKVLMACYEYRLDNKDMIREGIGYKSVASLFDPLTANPLTPSYLHEPGL</sequence>
<dbReference type="Gene3D" id="3.40.50.10320">
    <property type="entry name" value="LmbE-like"/>
    <property type="match status" value="1"/>
</dbReference>
<dbReference type="Pfam" id="PF02585">
    <property type="entry name" value="PIG-L"/>
    <property type="match status" value="1"/>
</dbReference>
<name>A0A6N3DXA1_9CLOT</name>
<keyword evidence="2" id="KW-0378">Hydrolase</keyword>
<gene>
    <name evidence="2" type="primary">lytC_3</name>
    <name evidence="2" type="ORF">CTLFYP3_02025</name>
</gene>
<keyword evidence="1" id="KW-0732">Signal</keyword>
<dbReference type="PANTHER" id="PTHR30032">
    <property type="entry name" value="N-ACETYLMURAMOYL-L-ALANINE AMIDASE-RELATED"/>
    <property type="match status" value="1"/>
</dbReference>
<dbReference type="AlphaFoldDB" id="A0A6N3DXA1"/>
<dbReference type="Gene3D" id="3.40.50.12090">
    <property type="match status" value="2"/>
</dbReference>
<dbReference type="RefSeq" id="WP_156626483.1">
    <property type="nucleotide sequence ID" value="NZ_CACRTO010000020.1"/>
</dbReference>
<feature type="signal peptide" evidence="1">
    <location>
        <begin position="1"/>
        <end position="25"/>
    </location>
</feature>
<dbReference type="InterPro" id="IPR051922">
    <property type="entry name" value="Bact_Sporulation_Assoc"/>
</dbReference>
<dbReference type="InterPro" id="IPR024078">
    <property type="entry name" value="LmbE-like_dom_sf"/>
</dbReference>
<dbReference type="PANTHER" id="PTHR30032:SF8">
    <property type="entry name" value="GERMINATION-SPECIFIC N-ACETYLMURAMOYL-L-ALANINE AMIDASE"/>
    <property type="match status" value="1"/>
</dbReference>
<dbReference type="InterPro" id="IPR007253">
    <property type="entry name" value="Cell_wall-bd_2"/>
</dbReference>
<accession>A0A6N3DXA1</accession>
<proteinExistence type="predicted"/>
<evidence type="ECO:0000256" key="1">
    <source>
        <dbReference type="SAM" id="SignalP"/>
    </source>
</evidence>
<organism evidence="2">
    <name type="scientific">Clostridium tertium</name>
    <dbReference type="NCBI Taxonomy" id="1559"/>
    <lineage>
        <taxon>Bacteria</taxon>
        <taxon>Bacillati</taxon>
        <taxon>Bacillota</taxon>
        <taxon>Clostridia</taxon>
        <taxon>Eubacteriales</taxon>
        <taxon>Clostridiaceae</taxon>
        <taxon>Clostridium</taxon>
    </lineage>
</organism>
<dbReference type="InterPro" id="IPR003737">
    <property type="entry name" value="GlcNAc_PI_deacetylase-related"/>
</dbReference>
<reference evidence="2" key="1">
    <citation type="submission" date="2019-11" db="EMBL/GenBank/DDBJ databases">
        <authorList>
            <person name="Feng L."/>
        </authorList>
    </citation>
    <scope>NUCLEOTIDE SEQUENCE</scope>
    <source>
        <strain evidence="2">CTertiumLFYP3</strain>
    </source>
</reference>
<dbReference type="SUPFAM" id="SSF102588">
    <property type="entry name" value="LmbE-like"/>
    <property type="match status" value="1"/>
</dbReference>
<feature type="chain" id="PRO_5026706083" evidence="1">
    <location>
        <begin position="26"/>
        <end position="517"/>
    </location>
</feature>
<evidence type="ECO:0000313" key="2">
    <source>
        <dbReference type="EMBL" id="VYU31161.1"/>
    </source>
</evidence>
<dbReference type="Pfam" id="PF04122">
    <property type="entry name" value="CW_binding_2"/>
    <property type="match status" value="3"/>
</dbReference>
<dbReference type="EMBL" id="CACRTO010000020">
    <property type="protein sequence ID" value="VYU31161.1"/>
    <property type="molecule type" value="Genomic_DNA"/>
</dbReference>